<dbReference type="GO" id="GO:0035243">
    <property type="term" value="F:protein-arginine omega-N symmetric methyltransferase activity"/>
    <property type="evidence" value="ECO:0007669"/>
    <property type="project" value="UniProtKB-EC"/>
</dbReference>
<name>J4U5X0_TRIAS</name>
<evidence type="ECO:0000256" key="7">
    <source>
        <dbReference type="RuleBase" id="RU364114"/>
    </source>
</evidence>
<keyword evidence="4 7" id="KW-0808">Transferase</keyword>
<comment type="function">
    <text evidence="7">Arginine methyltransferase involved in the assembly or stability of mitochondrial NADH:ubiquinone oxidoreductase complex (complex I).</text>
</comment>
<proteinExistence type="inferred from homology"/>
<dbReference type="EMBL" id="ALBS01000326">
    <property type="protein sequence ID" value="EJT45440.1"/>
    <property type="molecule type" value="Genomic_DNA"/>
</dbReference>
<comment type="caution">
    <text evidence="8">The sequence shown here is derived from an EMBL/GenBank/DDBJ whole genome shotgun (WGS) entry which is preliminary data.</text>
</comment>
<dbReference type="GO" id="GO:0032981">
    <property type="term" value="P:mitochondrial respiratory chain complex I assembly"/>
    <property type="evidence" value="ECO:0007669"/>
    <property type="project" value="TreeGrafter"/>
</dbReference>
<evidence type="ECO:0000313" key="9">
    <source>
        <dbReference type="Proteomes" id="UP000002748"/>
    </source>
</evidence>
<dbReference type="OrthoDB" id="438553at2759"/>
<evidence type="ECO:0000256" key="3">
    <source>
        <dbReference type="ARBA" id="ARBA00022603"/>
    </source>
</evidence>
<dbReference type="InterPro" id="IPR003788">
    <property type="entry name" value="NDUFAF7"/>
</dbReference>
<dbReference type="InterPro" id="IPR038375">
    <property type="entry name" value="NDUFAF7_sf"/>
</dbReference>
<dbReference type="GO" id="GO:0005739">
    <property type="term" value="C:mitochondrion"/>
    <property type="evidence" value="ECO:0007669"/>
    <property type="project" value="UniProtKB-SubCell"/>
</dbReference>
<dbReference type="Gene3D" id="3.40.50.12710">
    <property type="match status" value="1"/>
</dbReference>
<dbReference type="InterPro" id="IPR029063">
    <property type="entry name" value="SAM-dependent_MTases_sf"/>
</dbReference>
<organism evidence="8 9">
    <name type="scientific">Trichosporon asahii var. asahii (strain ATCC 90039 / CBS 2479 / JCM 2466 / KCTC 7840 / NBRC 103889/ NCYC 2677 / UAMH 7654)</name>
    <name type="common">Yeast</name>
    <dbReference type="NCBI Taxonomy" id="1186058"/>
    <lineage>
        <taxon>Eukaryota</taxon>
        <taxon>Fungi</taxon>
        <taxon>Dikarya</taxon>
        <taxon>Basidiomycota</taxon>
        <taxon>Agaricomycotina</taxon>
        <taxon>Tremellomycetes</taxon>
        <taxon>Trichosporonales</taxon>
        <taxon>Trichosporonaceae</taxon>
        <taxon>Trichosporon</taxon>
    </lineage>
</organism>
<dbReference type="GeneID" id="25989568"/>
<evidence type="ECO:0000256" key="1">
    <source>
        <dbReference type="ARBA" id="ARBA00004173"/>
    </source>
</evidence>
<evidence type="ECO:0000256" key="6">
    <source>
        <dbReference type="ARBA" id="ARBA00048612"/>
    </source>
</evidence>
<sequence length="210" mass="23068">MNMRELQKQALEPEVKKLGASISWGDDLTGVPEFDREPSFISRLLPASSDRFEKIPVGSRLEVSPESSKAVREMGKLIQNGGAGLVIDYGADRVFSDSMRIVDIFQNPGKCDLTANVDFAYLRESLEGVASAQGPITQAKFLLSLGLEPRLAKLISSARDEERRQRIRDGAMRLINTSGMGNQYQVMGIVPEKVAADVYPFPPASKVLKP</sequence>
<gene>
    <name evidence="8" type="ORF">A1Q1_06056</name>
</gene>
<dbReference type="KEGG" id="tasa:A1Q1_06056"/>
<dbReference type="VEuPathDB" id="FungiDB:A1Q1_06056"/>
<dbReference type="SUPFAM" id="SSF53335">
    <property type="entry name" value="S-adenosyl-L-methionine-dependent methyltransferases"/>
    <property type="match status" value="1"/>
</dbReference>
<comment type="catalytic activity">
    <reaction evidence="6 7">
        <text>L-arginyl-[protein] + 2 S-adenosyl-L-methionine = N(omega),N(omega)'-dimethyl-L-arginyl-[protein] + 2 S-adenosyl-L-homocysteine + 2 H(+)</text>
        <dbReference type="Rhea" id="RHEA:48108"/>
        <dbReference type="Rhea" id="RHEA-COMP:10532"/>
        <dbReference type="Rhea" id="RHEA-COMP:11992"/>
        <dbReference type="ChEBI" id="CHEBI:15378"/>
        <dbReference type="ChEBI" id="CHEBI:29965"/>
        <dbReference type="ChEBI" id="CHEBI:57856"/>
        <dbReference type="ChEBI" id="CHEBI:59789"/>
        <dbReference type="ChEBI" id="CHEBI:88221"/>
        <dbReference type="EC" id="2.1.1.320"/>
    </reaction>
</comment>
<dbReference type="PANTHER" id="PTHR12049">
    <property type="entry name" value="PROTEIN ARGININE METHYLTRANSFERASE NDUFAF7, MITOCHONDRIAL"/>
    <property type="match status" value="1"/>
</dbReference>
<dbReference type="RefSeq" id="XP_014176740.1">
    <property type="nucleotide sequence ID" value="XM_014321265.1"/>
</dbReference>
<evidence type="ECO:0000313" key="8">
    <source>
        <dbReference type="EMBL" id="EJT45440.1"/>
    </source>
</evidence>
<accession>J4U5X0</accession>
<reference evidence="8 9" key="1">
    <citation type="journal article" date="2012" name="Eukaryot. Cell">
        <title>Draft genome sequence of CBS 2479, the standard type strain of Trichosporon asahii.</title>
        <authorList>
            <person name="Yang R.Y."/>
            <person name="Li H.T."/>
            <person name="Zhu H."/>
            <person name="Zhou G.P."/>
            <person name="Wang M."/>
            <person name="Wang L."/>
        </authorList>
    </citation>
    <scope>NUCLEOTIDE SEQUENCE [LARGE SCALE GENOMIC DNA]</scope>
    <source>
        <strain evidence="9">ATCC 90039 / CBS 2479 / JCM 2466 / KCTC 7840 / NCYC 2677 / UAMH 7654</strain>
    </source>
</reference>
<dbReference type="PANTHER" id="PTHR12049:SF7">
    <property type="entry name" value="PROTEIN ARGININE METHYLTRANSFERASE NDUFAF7, MITOCHONDRIAL"/>
    <property type="match status" value="1"/>
</dbReference>
<keyword evidence="5 7" id="KW-0496">Mitochondrion</keyword>
<evidence type="ECO:0000256" key="2">
    <source>
        <dbReference type="ARBA" id="ARBA00005891"/>
    </source>
</evidence>
<protein>
    <recommendedName>
        <fullName evidence="7">Protein arginine methyltransferase NDUFAF7</fullName>
        <ecNumber evidence="7">2.1.1.320</ecNumber>
    </recommendedName>
</protein>
<comment type="similarity">
    <text evidence="2 7">Belongs to the NDUFAF7 family.</text>
</comment>
<dbReference type="GO" id="GO:0032259">
    <property type="term" value="P:methylation"/>
    <property type="evidence" value="ECO:0007669"/>
    <property type="project" value="UniProtKB-KW"/>
</dbReference>
<evidence type="ECO:0000256" key="4">
    <source>
        <dbReference type="ARBA" id="ARBA00022679"/>
    </source>
</evidence>
<dbReference type="Pfam" id="PF02636">
    <property type="entry name" value="Methyltransf_28"/>
    <property type="match status" value="1"/>
</dbReference>
<keyword evidence="3 7" id="KW-0489">Methyltransferase</keyword>
<dbReference type="AlphaFoldDB" id="J4U5X0"/>
<comment type="subcellular location">
    <subcellularLocation>
        <location evidence="1 7">Mitochondrion</location>
    </subcellularLocation>
</comment>
<dbReference type="HOGENOM" id="CLU_024840_2_0_1"/>
<dbReference type="Proteomes" id="UP000002748">
    <property type="component" value="Unassembled WGS sequence"/>
</dbReference>
<dbReference type="EC" id="2.1.1.320" evidence="7"/>
<evidence type="ECO:0000256" key="5">
    <source>
        <dbReference type="ARBA" id="ARBA00023128"/>
    </source>
</evidence>